<gene>
    <name evidence="9" type="ORF">SUNI508_13488</name>
</gene>
<dbReference type="Gene3D" id="3.50.50.60">
    <property type="entry name" value="FAD/NAD(P)-binding domain"/>
    <property type="match status" value="1"/>
</dbReference>
<evidence type="ECO:0000256" key="4">
    <source>
        <dbReference type="ARBA" id="ARBA00022827"/>
    </source>
</evidence>
<dbReference type="InterPro" id="IPR036188">
    <property type="entry name" value="FAD/NAD-bd_sf"/>
</dbReference>
<feature type="region of interest" description="Disordered" evidence="7">
    <location>
        <begin position="648"/>
        <end position="668"/>
    </location>
</feature>
<keyword evidence="6" id="KW-0560">Oxidoreductase</keyword>
<dbReference type="InterPro" id="IPR002938">
    <property type="entry name" value="FAD-bd"/>
</dbReference>
<evidence type="ECO:0000256" key="2">
    <source>
        <dbReference type="ARBA" id="ARBA00022630"/>
    </source>
</evidence>
<organism evidence="9 10">
    <name type="scientific">Seiridium unicorne</name>
    <dbReference type="NCBI Taxonomy" id="138068"/>
    <lineage>
        <taxon>Eukaryota</taxon>
        <taxon>Fungi</taxon>
        <taxon>Dikarya</taxon>
        <taxon>Ascomycota</taxon>
        <taxon>Pezizomycotina</taxon>
        <taxon>Sordariomycetes</taxon>
        <taxon>Xylariomycetidae</taxon>
        <taxon>Amphisphaeriales</taxon>
        <taxon>Sporocadaceae</taxon>
        <taxon>Seiridium</taxon>
    </lineage>
</organism>
<protein>
    <recommendedName>
        <fullName evidence="8">FAD-binding domain-containing protein</fullName>
    </recommendedName>
</protein>
<evidence type="ECO:0000313" key="9">
    <source>
        <dbReference type="EMBL" id="KAK9424769.1"/>
    </source>
</evidence>
<feature type="domain" description="FAD-binding" evidence="8">
    <location>
        <begin position="572"/>
        <end position="894"/>
    </location>
</feature>
<dbReference type="Gene3D" id="3.30.420.40">
    <property type="match status" value="2"/>
</dbReference>
<sequence>MEDAFETLNITDRKIIVAIDFGTTFSGIAWAQTLQYDRRTAITSWPISEAHLDGKTSEKVPTKLRYQDGKSTEWGFQVPIQAPRGEVVEWFKLDLDPSLKPPSNTTLQNAQNGCSDPKKPVADYLAKIGEHLMYTLRIKIGEAFLNNTPIEFLLTVPAIWSDLASQRTLEACKQAGGPFRDAPIHLISEPEAAAIFSLHGLDPHGLNIGDSFVICDAGGGTVDLISYTISKLRPILEVKEAAAGSGALCGSTFLNRRFEHFLRAKLGKERGFDEEVMADAMERFEEQTKRHFSMSALPNDTFIIPVPGLANNKSLGIQRGRFFIKAIELQQIFEPVILQIIELVKGQISSSNIPIQAVLLVGGFGCSTYLRERLRNALPKETQIMQPPNAWLAVVNGAVMKGLALNAPGRHTIVDIKDRVARKHYGSDFSYRYDEHEHAAYADKKWYCGLDGCYKVALMKWFIKKGDMVSENEPFSYKFRHYQLVSDGRVGKVTLPLYFDDSGREAPKRRDSTVKMLCKVEADLGHIPPGQMHTSTGTDGLLYYDIDVKIEWVYLSKSTTFTLVYKDPIPHLKVAIVGGGPGGLATAIALSKIPNVEITVYEQASLLREVGAGISIGTNTWNVLSLLGVADTLTSGHETWTIMNLNGRSGEELSRREKSRDTSGRPPIRTQRTALQSALLAHIKPGVIQLSKKLTKIIDKGSEGIELQFKDGTVATADLVVGADGIRSVVRDTAWPDYEIKFTGTTIWRTLLPWDDVKDLDPRFGTTAWWHSPTTHVYFSPVGEGLWEIASRAWHDPEIHSASKVSWGVPVDNAHVESHFTEYLPDIREALARVPAGNWREFAAFAGPELPRLTAWDNKIVLVGDSSHALSGAFGSGAGFAMEDGWVLAQALQRFKNDLSKALPLFDEIRLPYYAKMYAHLASQAEGRKKKLEQLGEPTWDQRVVNKMIVDGGKNMDWIYQNDIEAVWKAEIGETNGHA</sequence>
<keyword evidence="5" id="KW-0067">ATP-binding</keyword>
<dbReference type="Pfam" id="PF00012">
    <property type="entry name" value="HSP70"/>
    <property type="match status" value="1"/>
</dbReference>
<dbReference type="Pfam" id="PF01494">
    <property type="entry name" value="FAD_binding_3"/>
    <property type="match status" value="1"/>
</dbReference>
<feature type="compositionally biased region" description="Basic and acidic residues" evidence="7">
    <location>
        <begin position="649"/>
        <end position="663"/>
    </location>
</feature>
<comment type="pathway">
    <text evidence="1">Secondary metabolite biosynthesis.</text>
</comment>
<keyword evidence="3" id="KW-0547">Nucleotide-binding</keyword>
<keyword evidence="10" id="KW-1185">Reference proteome</keyword>
<dbReference type="Gene3D" id="3.90.640.10">
    <property type="entry name" value="Actin, Chain A, domain 4"/>
    <property type="match status" value="1"/>
</dbReference>
<evidence type="ECO:0000259" key="8">
    <source>
        <dbReference type="Pfam" id="PF01494"/>
    </source>
</evidence>
<evidence type="ECO:0000256" key="6">
    <source>
        <dbReference type="ARBA" id="ARBA00023002"/>
    </source>
</evidence>
<evidence type="ECO:0000313" key="10">
    <source>
        <dbReference type="Proteomes" id="UP001408356"/>
    </source>
</evidence>
<dbReference type="Proteomes" id="UP001408356">
    <property type="component" value="Unassembled WGS sequence"/>
</dbReference>
<evidence type="ECO:0000256" key="5">
    <source>
        <dbReference type="ARBA" id="ARBA00022840"/>
    </source>
</evidence>
<evidence type="ECO:0000256" key="7">
    <source>
        <dbReference type="SAM" id="MobiDB-lite"/>
    </source>
</evidence>
<dbReference type="PRINTS" id="PR00420">
    <property type="entry name" value="RNGMNOXGNASE"/>
</dbReference>
<keyword evidence="2" id="KW-0285">Flavoprotein</keyword>
<dbReference type="InterPro" id="IPR043129">
    <property type="entry name" value="ATPase_NBD"/>
</dbReference>
<accession>A0ABR2VE42</accession>
<proteinExistence type="predicted"/>
<dbReference type="SUPFAM" id="SSF53067">
    <property type="entry name" value="Actin-like ATPase domain"/>
    <property type="match status" value="2"/>
</dbReference>
<keyword evidence="4" id="KW-0274">FAD</keyword>
<dbReference type="PANTHER" id="PTHR14187">
    <property type="entry name" value="ALPHA KINASE/ELONGATION FACTOR 2 KINASE"/>
    <property type="match status" value="1"/>
</dbReference>
<comment type="caution">
    <text evidence="9">The sequence shown here is derived from an EMBL/GenBank/DDBJ whole genome shotgun (WGS) entry which is preliminary data.</text>
</comment>
<name>A0ABR2VE42_9PEZI</name>
<dbReference type="EMBL" id="JARVKF010000032">
    <property type="protein sequence ID" value="KAK9424769.1"/>
    <property type="molecule type" value="Genomic_DNA"/>
</dbReference>
<evidence type="ECO:0000256" key="3">
    <source>
        <dbReference type="ARBA" id="ARBA00022741"/>
    </source>
</evidence>
<evidence type="ECO:0000256" key="1">
    <source>
        <dbReference type="ARBA" id="ARBA00005179"/>
    </source>
</evidence>
<dbReference type="CDD" id="cd10170">
    <property type="entry name" value="ASKHA_NBD_HSP70"/>
    <property type="match status" value="1"/>
</dbReference>
<reference evidence="9 10" key="1">
    <citation type="journal article" date="2024" name="J. Plant Pathol.">
        <title>Sequence and assembly of the genome of Seiridium unicorne, isolate CBS 538.82, causal agent of cypress canker disease.</title>
        <authorList>
            <person name="Scali E."/>
            <person name="Rocca G.D."/>
            <person name="Danti R."/>
            <person name="Garbelotto M."/>
            <person name="Barberini S."/>
            <person name="Baroncelli R."/>
            <person name="Emiliani G."/>
        </authorList>
    </citation>
    <scope>NUCLEOTIDE SEQUENCE [LARGE SCALE GENOMIC DNA]</scope>
    <source>
        <strain evidence="9 10">BM-138-508</strain>
    </source>
</reference>
<dbReference type="InterPro" id="IPR013126">
    <property type="entry name" value="Hsp_70_fam"/>
</dbReference>
<dbReference type="SUPFAM" id="SSF51905">
    <property type="entry name" value="FAD/NAD(P)-binding domain"/>
    <property type="match status" value="1"/>
</dbReference>
<dbReference type="PANTHER" id="PTHR14187:SF82">
    <property type="entry name" value="FAMILY CHAPERONE, PUTATIVE (AFU_ORTHOLOGUE AFUA_7G08575)-RELATED"/>
    <property type="match status" value="1"/>
</dbReference>